<keyword evidence="3 5" id="KW-1133">Transmembrane helix</keyword>
<accession>T1CLJ5</accession>
<gene>
    <name evidence="6" type="ORF">B1A_07085</name>
</gene>
<evidence type="ECO:0000256" key="2">
    <source>
        <dbReference type="ARBA" id="ARBA00022692"/>
    </source>
</evidence>
<evidence type="ECO:0000256" key="1">
    <source>
        <dbReference type="ARBA" id="ARBA00004141"/>
    </source>
</evidence>
<evidence type="ECO:0000256" key="3">
    <source>
        <dbReference type="ARBA" id="ARBA00022989"/>
    </source>
</evidence>
<feature type="transmembrane region" description="Helical" evidence="5">
    <location>
        <begin position="36"/>
        <end position="53"/>
    </location>
</feature>
<keyword evidence="6" id="KW-0808">Transferase</keyword>
<dbReference type="Pfam" id="PF01040">
    <property type="entry name" value="UbiA"/>
    <property type="match status" value="1"/>
</dbReference>
<keyword evidence="4 5" id="KW-0472">Membrane</keyword>
<organism evidence="6">
    <name type="scientific">mine drainage metagenome</name>
    <dbReference type="NCBI Taxonomy" id="410659"/>
    <lineage>
        <taxon>unclassified sequences</taxon>
        <taxon>metagenomes</taxon>
        <taxon>ecological metagenomes</taxon>
    </lineage>
</organism>
<proteinExistence type="predicted"/>
<reference evidence="6" key="2">
    <citation type="journal article" date="2014" name="ISME J.">
        <title>Microbial stratification in low pH oxic and suboxic macroscopic growths along an acid mine drainage.</title>
        <authorList>
            <person name="Mendez-Garcia C."/>
            <person name="Mesa V."/>
            <person name="Sprenger R.R."/>
            <person name="Richter M."/>
            <person name="Diez M.S."/>
            <person name="Solano J."/>
            <person name="Bargiela R."/>
            <person name="Golyshina O.V."/>
            <person name="Manteca A."/>
            <person name="Ramos J.L."/>
            <person name="Gallego J.R."/>
            <person name="Llorente I."/>
            <person name="Martins Dos Santos V.A."/>
            <person name="Jensen O.N."/>
            <person name="Pelaez A.I."/>
            <person name="Sanchez J."/>
            <person name="Ferrer M."/>
        </authorList>
    </citation>
    <scope>NUCLEOTIDE SEQUENCE</scope>
</reference>
<evidence type="ECO:0000256" key="5">
    <source>
        <dbReference type="SAM" id="Phobius"/>
    </source>
</evidence>
<sequence length="80" mass="8804">MKVSEIAHYIKLEHTVFDIPFIVSGSFIAANGYPGTLVLILVIAAGSLARATGMSINRIMGRRYDITNPRKKEWALVRGS</sequence>
<dbReference type="InterPro" id="IPR044878">
    <property type="entry name" value="UbiA_sf"/>
</dbReference>
<evidence type="ECO:0000256" key="4">
    <source>
        <dbReference type="ARBA" id="ARBA00023136"/>
    </source>
</evidence>
<comment type="subcellular location">
    <subcellularLocation>
        <location evidence="1">Membrane</location>
        <topology evidence="1">Multi-pass membrane protein</topology>
    </subcellularLocation>
</comment>
<dbReference type="EMBL" id="AUZX01005119">
    <property type="protein sequence ID" value="EQD68959.1"/>
    <property type="molecule type" value="Genomic_DNA"/>
</dbReference>
<dbReference type="AlphaFoldDB" id="T1CLJ5"/>
<comment type="caution">
    <text evidence="6">The sequence shown here is derived from an EMBL/GenBank/DDBJ whole genome shotgun (WGS) entry which is preliminary data.</text>
</comment>
<protein>
    <submittedName>
        <fullName evidence="6">4-hydroxybenzoate octaprenyltransferase</fullName>
    </submittedName>
</protein>
<reference evidence="6" key="1">
    <citation type="submission" date="2013-08" db="EMBL/GenBank/DDBJ databases">
        <authorList>
            <person name="Mendez C."/>
            <person name="Richter M."/>
            <person name="Ferrer M."/>
            <person name="Sanchez J."/>
        </authorList>
    </citation>
    <scope>NUCLEOTIDE SEQUENCE</scope>
</reference>
<dbReference type="Gene3D" id="1.10.357.140">
    <property type="entry name" value="UbiA prenyltransferase"/>
    <property type="match status" value="1"/>
</dbReference>
<feature type="non-terminal residue" evidence="6">
    <location>
        <position position="80"/>
    </location>
</feature>
<dbReference type="GO" id="GO:0016765">
    <property type="term" value="F:transferase activity, transferring alkyl or aryl (other than methyl) groups"/>
    <property type="evidence" value="ECO:0007669"/>
    <property type="project" value="InterPro"/>
</dbReference>
<keyword evidence="2 5" id="KW-0812">Transmembrane</keyword>
<dbReference type="InterPro" id="IPR000537">
    <property type="entry name" value="UbiA_prenyltransferase"/>
</dbReference>
<evidence type="ECO:0000313" key="6">
    <source>
        <dbReference type="EMBL" id="EQD68959.1"/>
    </source>
</evidence>
<name>T1CLJ5_9ZZZZ</name>
<dbReference type="GO" id="GO:0016020">
    <property type="term" value="C:membrane"/>
    <property type="evidence" value="ECO:0007669"/>
    <property type="project" value="UniProtKB-SubCell"/>
</dbReference>